<feature type="transmembrane region" description="Helical" evidence="6">
    <location>
        <begin position="105"/>
        <end position="135"/>
    </location>
</feature>
<dbReference type="InterPro" id="IPR002549">
    <property type="entry name" value="AI-2E-like"/>
</dbReference>
<proteinExistence type="inferred from homology"/>
<dbReference type="GO" id="GO:0055085">
    <property type="term" value="P:transmembrane transport"/>
    <property type="evidence" value="ECO:0007669"/>
    <property type="project" value="TreeGrafter"/>
</dbReference>
<keyword evidence="5 6" id="KW-0472">Membrane</keyword>
<evidence type="ECO:0000256" key="5">
    <source>
        <dbReference type="ARBA" id="ARBA00023136"/>
    </source>
</evidence>
<name>X1K9I3_9ZZZZ</name>
<protein>
    <recommendedName>
        <fullName evidence="8">AI-2E family transporter</fullName>
    </recommendedName>
</protein>
<dbReference type="EMBL" id="BARV01009690">
    <property type="protein sequence ID" value="GAI03263.1"/>
    <property type="molecule type" value="Genomic_DNA"/>
</dbReference>
<feature type="transmembrane region" description="Helical" evidence="6">
    <location>
        <begin position="20"/>
        <end position="42"/>
    </location>
</feature>
<evidence type="ECO:0000256" key="1">
    <source>
        <dbReference type="ARBA" id="ARBA00004141"/>
    </source>
</evidence>
<evidence type="ECO:0000256" key="4">
    <source>
        <dbReference type="ARBA" id="ARBA00022989"/>
    </source>
</evidence>
<evidence type="ECO:0000313" key="7">
    <source>
        <dbReference type="EMBL" id="GAI03263.1"/>
    </source>
</evidence>
<evidence type="ECO:0008006" key="8">
    <source>
        <dbReference type="Google" id="ProtNLM"/>
    </source>
</evidence>
<organism evidence="7">
    <name type="scientific">marine sediment metagenome</name>
    <dbReference type="NCBI Taxonomy" id="412755"/>
    <lineage>
        <taxon>unclassified sequences</taxon>
        <taxon>metagenomes</taxon>
        <taxon>ecological metagenomes</taxon>
    </lineage>
</organism>
<dbReference type="PANTHER" id="PTHR21716:SF62">
    <property type="entry name" value="TRANSPORT PROTEIN YDBI-RELATED"/>
    <property type="match status" value="1"/>
</dbReference>
<gene>
    <name evidence="7" type="ORF">S06H3_19024</name>
</gene>
<dbReference type="PANTHER" id="PTHR21716">
    <property type="entry name" value="TRANSMEMBRANE PROTEIN"/>
    <property type="match status" value="1"/>
</dbReference>
<sequence>MVIFLENNLGKAGENVLNALVTIFGGVTATLFIVFLSFFFSLEKNLLGGILSNFAPARYQKYVFNLLPRIRRKVSGWFISRVVGALFVGLLTYLVLTILDVKYAFVFSLIVGILDFVPIIGPIIGTVIIIPIVMIDSFTQ</sequence>
<evidence type="ECO:0000256" key="6">
    <source>
        <dbReference type="SAM" id="Phobius"/>
    </source>
</evidence>
<comment type="caution">
    <text evidence="7">The sequence shown here is derived from an EMBL/GenBank/DDBJ whole genome shotgun (WGS) entry which is preliminary data.</text>
</comment>
<keyword evidence="4 6" id="KW-1133">Transmembrane helix</keyword>
<dbReference type="AlphaFoldDB" id="X1K9I3"/>
<feature type="non-terminal residue" evidence="7">
    <location>
        <position position="140"/>
    </location>
</feature>
<dbReference type="GO" id="GO:0016020">
    <property type="term" value="C:membrane"/>
    <property type="evidence" value="ECO:0007669"/>
    <property type="project" value="UniProtKB-SubCell"/>
</dbReference>
<evidence type="ECO:0000256" key="2">
    <source>
        <dbReference type="ARBA" id="ARBA00009773"/>
    </source>
</evidence>
<comment type="similarity">
    <text evidence="2">Belongs to the autoinducer-2 exporter (AI-2E) (TC 2.A.86) family.</text>
</comment>
<dbReference type="Pfam" id="PF01594">
    <property type="entry name" value="AI-2E_transport"/>
    <property type="match status" value="1"/>
</dbReference>
<keyword evidence="3 6" id="KW-0812">Transmembrane</keyword>
<reference evidence="7" key="1">
    <citation type="journal article" date="2014" name="Front. Microbiol.">
        <title>High frequency of phylogenetically diverse reductive dehalogenase-homologous genes in deep subseafloor sedimentary metagenomes.</title>
        <authorList>
            <person name="Kawai M."/>
            <person name="Futagami T."/>
            <person name="Toyoda A."/>
            <person name="Takaki Y."/>
            <person name="Nishi S."/>
            <person name="Hori S."/>
            <person name="Arai W."/>
            <person name="Tsubouchi T."/>
            <person name="Morono Y."/>
            <person name="Uchiyama I."/>
            <person name="Ito T."/>
            <person name="Fujiyama A."/>
            <person name="Inagaki F."/>
            <person name="Takami H."/>
        </authorList>
    </citation>
    <scope>NUCLEOTIDE SEQUENCE</scope>
    <source>
        <strain evidence="7">Expedition CK06-06</strain>
    </source>
</reference>
<feature type="transmembrane region" description="Helical" evidence="6">
    <location>
        <begin position="78"/>
        <end position="99"/>
    </location>
</feature>
<evidence type="ECO:0000256" key="3">
    <source>
        <dbReference type="ARBA" id="ARBA00022692"/>
    </source>
</evidence>
<accession>X1K9I3</accession>
<comment type="subcellular location">
    <subcellularLocation>
        <location evidence="1">Membrane</location>
        <topology evidence="1">Multi-pass membrane protein</topology>
    </subcellularLocation>
</comment>